<dbReference type="Proteomes" id="UP000266673">
    <property type="component" value="Unassembled WGS sequence"/>
</dbReference>
<organism evidence="1 2">
    <name type="scientific">Gigaspora rosea</name>
    <dbReference type="NCBI Taxonomy" id="44941"/>
    <lineage>
        <taxon>Eukaryota</taxon>
        <taxon>Fungi</taxon>
        <taxon>Fungi incertae sedis</taxon>
        <taxon>Mucoromycota</taxon>
        <taxon>Glomeromycotina</taxon>
        <taxon>Glomeromycetes</taxon>
        <taxon>Diversisporales</taxon>
        <taxon>Gigasporaceae</taxon>
        <taxon>Gigaspora</taxon>
    </lineage>
</organism>
<protein>
    <submittedName>
        <fullName evidence="1">Uncharacterized protein</fullName>
    </submittedName>
</protein>
<accession>A0A397U133</accession>
<sequence>MLISLDFGCDNLEENLANALCKNISLICLNISKEKENALANTLCKNTTLVSLNINHYIRSKDGKVLAKVNVFLTISLIANERK</sequence>
<evidence type="ECO:0000313" key="2">
    <source>
        <dbReference type="Proteomes" id="UP000266673"/>
    </source>
</evidence>
<name>A0A397U133_9GLOM</name>
<dbReference type="InterPro" id="IPR032675">
    <property type="entry name" value="LRR_dom_sf"/>
</dbReference>
<gene>
    <name evidence="1" type="ORF">C2G38_2233019</name>
</gene>
<dbReference type="EMBL" id="QKWP01003640">
    <property type="protein sequence ID" value="RIB00776.1"/>
    <property type="molecule type" value="Genomic_DNA"/>
</dbReference>
<keyword evidence="2" id="KW-1185">Reference proteome</keyword>
<reference evidence="1 2" key="1">
    <citation type="submission" date="2018-06" db="EMBL/GenBank/DDBJ databases">
        <title>Comparative genomics reveals the genomic features of Rhizophagus irregularis, R. cerebriforme, R. diaphanum and Gigaspora rosea, and their symbiotic lifestyle signature.</title>
        <authorList>
            <person name="Morin E."/>
            <person name="San Clemente H."/>
            <person name="Chen E.C.H."/>
            <person name="De La Providencia I."/>
            <person name="Hainaut M."/>
            <person name="Kuo A."/>
            <person name="Kohler A."/>
            <person name="Murat C."/>
            <person name="Tang N."/>
            <person name="Roy S."/>
            <person name="Loubradou J."/>
            <person name="Henrissat B."/>
            <person name="Grigoriev I.V."/>
            <person name="Corradi N."/>
            <person name="Roux C."/>
            <person name="Martin F.M."/>
        </authorList>
    </citation>
    <scope>NUCLEOTIDE SEQUENCE [LARGE SCALE GENOMIC DNA]</scope>
    <source>
        <strain evidence="1 2">DAOM 194757</strain>
    </source>
</reference>
<dbReference type="SUPFAM" id="SSF52047">
    <property type="entry name" value="RNI-like"/>
    <property type="match status" value="1"/>
</dbReference>
<dbReference type="Gene3D" id="3.80.10.10">
    <property type="entry name" value="Ribonuclease Inhibitor"/>
    <property type="match status" value="1"/>
</dbReference>
<dbReference type="AlphaFoldDB" id="A0A397U133"/>
<proteinExistence type="predicted"/>
<comment type="caution">
    <text evidence="1">The sequence shown here is derived from an EMBL/GenBank/DDBJ whole genome shotgun (WGS) entry which is preliminary data.</text>
</comment>
<dbReference type="OrthoDB" id="120976at2759"/>
<evidence type="ECO:0000313" key="1">
    <source>
        <dbReference type="EMBL" id="RIB00776.1"/>
    </source>
</evidence>